<reference evidence="2 3" key="1">
    <citation type="journal article" date="2021" name="Nat. Commun.">
        <title>Isolation of a member of the candidate phylum Atribacteria reveals a unique cell membrane structure.</title>
        <authorList>
            <person name="Taiki K."/>
            <person name="Nobu M.K."/>
            <person name="Kusada H."/>
            <person name="Meng X.-Y."/>
            <person name="Hosoki N."/>
            <person name="Uematsu K."/>
            <person name="Yoshioka H."/>
            <person name="Kamagata Y."/>
            <person name="Tamaki H."/>
        </authorList>
    </citation>
    <scope>NUCLEOTIDE SEQUENCE [LARGE SCALE GENOMIC DNA]</scope>
    <source>
        <strain evidence="2 3">RT761</strain>
    </source>
</reference>
<dbReference type="KEGG" id="alam:RT761_00929"/>
<feature type="domain" description="DUF2007" evidence="1">
    <location>
        <begin position="9"/>
        <end position="70"/>
    </location>
</feature>
<name>A0A7T1AKQ4_ATRLM</name>
<dbReference type="RefSeq" id="WP_218112904.1">
    <property type="nucleotide sequence ID" value="NZ_CP065383.1"/>
</dbReference>
<keyword evidence="3" id="KW-1185">Reference proteome</keyword>
<dbReference type="InterPro" id="IPR018551">
    <property type="entry name" value="DUF2007"/>
</dbReference>
<dbReference type="AlphaFoldDB" id="A0A7T1AKQ4"/>
<gene>
    <name evidence="2" type="ORF">RT761_00929</name>
</gene>
<sequence length="75" mass="8317">MDYQTVKLAQNNIEAELIKGFLEAEGINVILKPSTQPYGGIAYFGDTGPIEVQVKENQVLQAKSIIHDMEIKPVE</sequence>
<accession>A0A7T1AKQ4</accession>
<dbReference type="EMBL" id="CP065383">
    <property type="protein sequence ID" value="QPM67717.1"/>
    <property type="molecule type" value="Genomic_DNA"/>
</dbReference>
<dbReference type="Pfam" id="PF09413">
    <property type="entry name" value="DUF2007"/>
    <property type="match status" value="1"/>
</dbReference>
<dbReference type="Proteomes" id="UP000594463">
    <property type="component" value="Chromosome"/>
</dbReference>
<protein>
    <recommendedName>
        <fullName evidence="1">DUF2007 domain-containing protein</fullName>
    </recommendedName>
</protein>
<evidence type="ECO:0000313" key="3">
    <source>
        <dbReference type="Proteomes" id="UP000594463"/>
    </source>
</evidence>
<organism evidence="2 3">
    <name type="scientific">Atribacter laminatus</name>
    <dbReference type="NCBI Taxonomy" id="2847778"/>
    <lineage>
        <taxon>Bacteria</taxon>
        <taxon>Pseudomonadati</taxon>
        <taxon>Atribacterota</taxon>
        <taxon>Atribacteria</taxon>
        <taxon>Atribacterales</taxon>
        <taxon>Atribacteraceae</taxon>
        <taxon>Atribacter</taxon>
    </lineage>
</organism>
<evidence type="ECO:0000313" key="2">
    <source>
        <dbReference type="EMBL" id="QPM67717.1"/>
    </source>
</evidence>
<evidence type="ECO:0000259" key="1">
    <source>
        <dbReference type="Pfam" id="PF09413"/>
    </source>
</evidence>
<proteinExistence type="predicted"/>